<dbReference type="AlphaFoldDB" id="A0A9W5B4C1"/>
<dbReference type="PRINTS" id="PR00032">
    <property type="entry name" value="HTHARAC"/>
</dbReference>
<evidence type="ECO:0000256" key="3">
    <source>
        <dbReference type="ARBA" id="ARBA00023163"/>
    </source>
</evidence>
<dbReference type="InterPro" id="IPR020449">
    <property type="entry name" value="Tscrpt_reg_AraC-type_HTH"/>
</dbReference>
<dbReference type="EMBL" id="FBVY01000032">
    <property type="protein sequence ID" value="CUW97565.1"/>
    <property type="molecule type" value="Genomic_DNA"/>
</dbReference>
<keyword evidence="3" id="KW-0804">Transcription</keyword>
<keyword evidence="1" id="KW-0805">Transcription regulation</keyword>
<dbReference type="RefSeq" id="WP_080823151.1">
    <property type="nucleotide sequence ID" value="NZ_LT009719.1"/>
</dbReference>
<name>A0A9W5B4C1_9HYPH</name>
<dbReference type="Gene3D" id="1.10.10.60">
    <property type="entry name" value="Homeodomain-like"/>
    <property type="match status" value="1"/>
</dbReference>
<organism evidence="6 7">
    <name type="scientific">Agrobacterium genomosp. 2 str. CFBP 5494</name>
    <dbReference type="NCBI Taxonomy" id="1183436"/>
    <lineage>
        <taxon>Bacteria</taxon>
        <taxon>Pseudomonadati</taxon>
        <taxon>Pseudomonadota</taxon>
        <taxon>Alphaproteobacteria</taxon>
        <taxon>Hyphomicrobiales</taxon>
        <taxon>Rhizobiaceae</taxon>
        <taxon>Rhizobium/Agrobacterium group</taxon>
        <taxon>Agrobacterium</taxon>
        <taxon>Agrobacterium tumefaciens complex</taxon>
    </lineage>
</organism>
<keyword evidence="7" id="KW-1185">Reference proteome</keyword>
<evidence type="ECO:0000256" key="2">
    <source>
        <dbReference type="ARBA" id="ARBA00023125"/>
    </source>
</evidence>
<dbReference type="GO" id="GO:0043565">
    <property type="term" value="F:sequence-specific DNA binding"/>
    <property type="evidence" value="ECO:0007669"/>
    <property type="project" value="InterPro"/>
</dbReference>
<keyword evidence="2 6" id="KW-0238">DNA-binding</keyword>
<dbReference type="InterPro" id="IPR018060">
    <property type="entry name" value="HTH_AraC"/>
</dbReference>
<evidence type="ECO:0000256" key="4">
    <source>
        <dbReference type="SAM" id="MobiDB-lite"/>
    </source>
</evidence>
<dbReference type="Proteomes" id="UP000191933">
    <property type="component" value="Unassembled WGS sequence"/>
</dbReference>
<dbReference type="Pfam" id="PF12833">
    <property type="entry name" value="HTH_18"/>
    <property type="match status" value="1"/>
</dbReference>
<dbReference type="InterPro" id="IPR009057">
    <property type="entry name" value="Homeodomain-like_sf"/>
</dbReference>
<protein>
    <submittedName>
        <fullName evidence="6">DNA-binding domain-containing protein, AraC-type</fullName>
    </submittedName>
</protein>
<feature type="compositionally biased region" description="Pro residues" evidence="4">
    <location>
        <begin position="281"/>
        <end position="290"/>
    </location>
</feature>
<comment type="caution">
    <text evidence="6">The sequence shown here is derived from an EMBL/GenBank/DDBJ whole genome shotgun (WGS) entry which is preliminary data.</text>
</comment>
<accession>A0A9W5B4C1</accession>
<sequence length="290" mass="31785">MPLHSQFAANRVEITARTFASSLRVSEFRLEADSAHMLLLSVGEAEITQGDKRLDVPSPGLIWLPIGPAGRVRLSAGSRGSLLTTTEIGLAHAMPTGTSANAVRAILQRILVQTPEEQDQKELEAYLQTIASENVRAATGSDTIIASLLCVTLVRVCQHAIADVAAAVSTPGGLTERFVLLVSQHKHDQWAVEDYAHHLGVTRERLGFAVRKATGLSPQAYIHRELLSEARDLLLNSSLQVAEIAFRLGFQDPGYFNRFFTRNEGISPGRFRRTARQKQNMPPPSYAAWP</sequence>
<dbReference type="SMART" id="SM00342">
    <property type="entry name" value="HTH_ARAC"/>
    <property type="match status" value="1"/>
</dbReference>
<dbReference type="SUPFAM" id="SSF46689">
    <property type="entry name" value="Homeodomain-like"/>
    <property type="match status" value="1"/>
</dbReference>
<gene>
    <name evidence="6" type="ORF">AGR2A_Lc30186</name>
</gene>
<evidence type="ECO:0000313" key="6">
    <source>
        <dbReference type="EMBL" id="CUW97565.1"/>
    </source>
</evidence>
<dbReference type="PROSITE" id="PS01124">
    <property type="entry name" value="HTH_ARAC_FAMILY_2"/>
    <property type="match status" value="1"/>
</dbReference>
<dbReference type="GO" id="GO:0003700">
    <property type="term" value="F:DNA-binding transcription factor activity"/>
    <property type="evidence" value="ECO:0007669"/>
    <property type="project" value="InterPro"/>
</dbReference>
<evidence type="ECO:0000313" key="7">
    <source>
        <dbReference type="Proteomes" id="UP000191933"/>
    </source>
</evidence>
<proteinExistence type="predicted"/>
<reference evidence="6 7" key="1">
    <citation type="submission" date="2016-01" db="EMBL/GenBank/DDBJ databases">
        <authorList>
            <person name="Regsiter A."/>
            <person name="william w."/>
        </authorList>
    </citation>
    <scope>NUCLEOTIDE SEQUENCE [LARGE SCALE GENOMIC DNA]</scope>
    <source>
        <strain evidence="6 7">CFBP 5494</strain>
    </source>
</reference>
<evidence type="ECO:0000259" key="5">
    <source>
        <dbReference type="PROSITE" id="PS01124"/>
    </source>
</evidence>
<dbReference type="PANTHER" id="PTHR43280:SF32">
    <property type="entry name" value="TRANSCRIPTIONAL REGULATORY PROTEIN"/>
    <property type="match status" value="1"/>
</dbReference>
<feature type="region of interest" description="Disordered" evidence="4">
    <location>
        <begin position="270"/>
        <end position="290"/>
    </location>
</feature>
<dbReference type="PANTHER" id="PTHR43280">
    <property type="entry name" value="ARAC-FAMILY TRANSCRIPTIONAL REGULATOR"/>
    <property type="match status" value="1"/>
</dbReference>
<feature type="domain" description="HTH araC/xylS-type" evidence="5">
    <location>
        <begin position="176"/>
        <end position="274"/>
    </location>
</feature>
<evidence type="ECO:0000256" key="1">
    <source>
        <dbReference type="ARBA" id="ARBA00023015"/>
    </source>
</evidence>